<gene>
    <name evidence="1" type="ORF">ROJ8625_04096</name>
</gene>
<accession>A0A1X7ABG1</accession>
<dbReference type="Proteomes" id="UP000193570">
    <property type="component" value="Unassembled WGS sequence"/>
</dbReference>
<proteinExistence type="predicted"/>
<reference evidence="1 2" key="1">
    <citation type="submission" date="2017-03" db="EMBL/GenBank/DDBJ databases">
        <authorList>
            <person name="Afonso C.L."/>
            <person name="Miller P.J."/>
            <person name="Scott M.A."/>
            <person name="Spackman E."/>
            <person name="Goraichik I."/>
            <person name="Dimitrov K.M."/>
            <person name="Suarez D.L."/>
            <person name="Swayne D.E."/>
        </authorList>
    </citation>
    <scope>NUCLEOTIDE SEQUENCE [LARGE SCALE GENOMIC DNA]</scope>
    <source>
        <strain evidence="1 2">CECT 8625</strain>
    </source>
</reference>
<dbReference type="AlphaFoldDB" id="A0A1X7ABG1"/>
<dbReference type="EMBL" id="FWFK01000011">
    <property type="protein sequence ID" value="SLN74759.1"/>
    <property type="molecule type" value="Genomic_DNA"/>
</dbReference>
<evidence type="ECO:0000313" key="2">
    <source>
        <dbReference type="Proteomes" id="UP000193570"/>
    </source>
</evidence>
<name>A0A1X7ABG1_9RHOB</name>
<sequence length="98" mass="9952">MANISGNTVGVDFTDVYTAAEAASGIKPRPFKTGQTVFGDDGKTYQYVKANATIGASNTAANITVSNGEYVAAASGGSADNASGVELSSGDYAWFIID</sequence>
<keyword evidence="2" id="KW-1185">Reference proteome</keyword>
<evidence type="ECO:0000313" key="1">
    <source>
        <dbReference type="EMBL" id="SLN74759.1"/>
    </source>
</evidence>
<protein>
    <submittedName>
        <fullName evidence="1">Uncharacterized protein</fullName>
    </submittedName>
</protein>
<organism evidence="1 2">
    <name type="scientific">Roseivivax jejudonensis</name>
    <dbReference type="NCBI Taxonomy" id="1529041"/>
    <lineage>
        <taxon>Bacteria</taxon>
        <taxon>Pseudomonadati</taxon>
        <taxon>Pseudomonadota</taxon>
        <taxon>Alphaproteobacteria</taxon>
        <taxon>Rhodobacterales</taxon>
        <taxon>Roseobacteraceae</taxon>
        <taxon>Roseivivax</taxon>
    </lineage>
</organism>
<dbReference type="RefSeq" id="WP_085793743.1">
    <property type="nucleotide sequence ID" value="NZ_FWFK01000011.1"/>
</dbReference>